<dbReference type="EMBL" id="BGZK01003439">
    <property type="protein sequence ID" value="GBP01309.1"/>
    <property type="molecule type" value="Genomic_DNA"/>
</dbReference>
<evidence type="ECO:0000256" key="1">
    <source>
        <dbReference type="SAM" id="MobiDB-lite"/>
    </source>
</evidence>
<name>A0A4C1SGN2_EUMVA</name>
<accession>A0A4C1SGN2</accession>
<organism evidence="2 3">
    <name type="scientific">Eumeta variegata</name>
    <name type="common">Bagworm moth</name>
    <name type="synonym">Eumeta japonica</name>
    <dbReference type="NCBI Taxonomy" id="151549"/>
    <lineage>
        <taxon>Eukaryota</taxon>
        <taxon>Metazoa</taxon>
        <taxon>Ecdysozoa</taxon>
        <taxon>Arthropoda</taxon>
        <taxon>Hexapoda</taxon>
        <taxon>Insecta</taxon>
        <taxon>Pterygota</taxon>
        <taxon>Neoptera</taxon>
        <taxon>Endopterygota</taxon>
        <taxon>Lepidoptera</taxon>
        <taxon>Glossata</taxon>
        <taxon>Ditrysia</taxon>
        <taxon>Tineoidea</taxon>
        <taxon>Psychidae</taxon>
        <taxon>Oiketicinae</taxon>
        <taxon>Eumeta</taxon>
    </lineage>
</organism>
<proteinExistence type="predicted"/>
<evidence type="ECO:0000313" key="2">
    <source>
        <dbReference type="EMBL" id="GBP01309.1"/>
    </source>
</evidence>
<protein>
    <submittedName>
        <fullName evidence="2">Uncharacterized protein</fullName>
    </submittedName>
</protein>
<comment type="caution">
    <text evidence="2">The sequence shown here is derived from an EMBL/GenBank/DDBJ whole genome shotgun (WGS) entry which is preliminary data.</text>
</comment>
<gene>
    <name evidence="2" type="ORF">EVAR_30820_1</name>
</gene>
<reference evidence="2 3" key="1">
    <citation type="journal article" date="2019" name="Commun. Biol.">
        <title>The bagworm genome reveals a unique fibroin gene that provides high tensile strength.</title>
        <authorList>
            <person name="Kono N."/>
            <person name="Nakamura H."/>
            <person name="Ohtoshi R."/>
            <person name="Tomita M."/>
            <person name="Numata K."/>
            <person name="Arakawa K."/>
        </authorList>
    </citation>
    <scope>NUCLEOTIDE SEQUENCE [LARGE SCALE GENOMIC DNA]</scope>
</reference>
<dbReference type="Proteomes" id="UP000299102">
    <property type="component" value="Unassembled WGS sequence"/>
</dbReference>
<evidence type="ECO:0000313" key="3">
    <source>
        <dbReference type="Proteomes" id="UP000299102"/>
    </source>
</evidence>
<sequence>MGQVTPDFCRMRKLDDFDALLPRSEKHNISSHRHGNPAFSLRRGVLPETGWEVSRVNWIVGVATLAVVTGRHAILSTIEPSEKGVAKSLAHGDASPQRTHYYL</sequence>
<feature type="region of interest" description="Disordered" evidence="1">
    <location>
        <begin position="83"/>
        <end position="103"/>
    </location>
</feature>
<keyword evidence="3" id="KW-1185">Reference proteome</keyword>
<dbReference type="AlphaFoldDB" id="A0A4C1SGN2"/>